<organism evidence="1 2">
    <name type="scientific">Meloidogyne hapla</name>
    <name type="common">Root-knot nematode worm</name>
    <dbReference type="NCBI Taxonomy" id="6305"/>
    <lineage>
        <taxon>Eukaryota</taxon>
        <taxon>Metazoa</taxon>
        <taxon>Ecdysozoa</taxon>
        <taxon>Nematoda</taxon>
        <taxon>Chromadorea</taxon>
        <taxon>Rhabditida</taxon>
        <taxon>Tylenchina</taxon>
        <taxon>Tylenchomorpha</taxon>
        <taxon>Tylenchoidea</taxon>
        <taxon>Meloidogynidae</taxon>
        <taxon>Meloidogyninae</taxon>
        <taxon>Meloidogyne</taxon>
    </lineage>
</organism>
<evidence type="ECO:0000313" key="1">
    <source>
        <dbReference type="Proteomes" id="UP000095281"/>
    </source>
</evidence>
<proteinExistence type="predicted"/>
<accession>A0A1I8BJ90</accession>
<dbReference type="AlphaFoldDB" id="A0A1I8BJ90"/>
<dbReference type="WBParaSite" id="MhA1_Contig2565.frz3.gene4">
    <property type="protein sequence ID" value="MhA1_Contig2565.frz3.gene4"/>
    <property type="gene ID" value="MhA1_Contig2565.frz3.gene4"/>
</dbReference>
<reference evidence="2" key="1">
    <citation type="submission" date="2016-11" db="UniProtKB">
        <authorList>
            <consortium name="WormBaseParasite"/>
        </authorList>
    </citation>
    <scope>IDENTIFICATION</scope>
</reference>
<protein>
    <submittedName>
        <fullName evidence="2">Uncharacterized protein</fullName>
    </submittedName>
</protein>
<sequence length="86" mass="9994">MIKIRTDLGERSSCLTIIRESCFFVCELCKNNNHFKNFLFVASDLRDVQRHLENGTHKAIIGKISKCLIKYQISIEICSQKNDKNM</sequence>
<evidence type="ECO:0000313" key="2">
    <source>
        <dbReference type="WBParaSite" id="MhA1_Contig2565.frz3.gene4"/>
    </source>
</evidence>
<name>A0A1I8BJ90_MELHA</name>
<keyword evidence="1" id="KW-1185">Reference proteome</keyword>
<dbReference type="Proteomes" id="UP000095281">
    <property type="component" value="Unplaced"/>
</dbReference>